<name>A0A7S4NLX0_9EUKA</name>
<proteinExistence type="predicted"/>
<evidence type="ECO:0008006" key="2">
    <source>
        <dbReference type="Google" id="ProtNLM"/>
    </source>
</evidence>
<reference evidence="1" key="1">
    <citation type="submission" date="2021-01" db="EMBL/GenBank/DDBJ databases">
        <authorList>
            <person name="Corre E."/>
            <person name="Pelletier E."/>
            <person name="Niang G."/>
            <person name="Scheremetjew M."/>
            <person name="Finn R."/>
            <person name="Kale V."/>
            <person name="Holt S."/>
            <person name="Cochrane G."/>
            <person name="Meng A."/>
            <person name="Brown T."/>
            <person name="Cohen L."/>
        </authorList>
    </citation>
    <scope>NUCLEOTIDE SEQUENCE</scope>
    <source>
        <strain evidence="1">SoJaBio B1-5/56/2</strain>
    </source>
</reference>
<dbReference type="AlphaFoldDB" id="A0A7S4NLX0"/>
<accession>A0A7S4NLX0</accession>
<organism evidence="1">
    <name type="scientific">Paramoeba aestuarina</name>
    <dbReference type="NCBI Taxonomy" id="180227"/>
    <lineage>
        <taxon>Eukaryota</taxon>
        <taxon>Amoebozoa</taxon>
        <taxon>Discosea</taxon>
        <taxon>Flabellinia</taxon>
        <taxon>Dactylopodida</taxon>
        <taxon>Paramoebidae</taxon>
        <taxon>Paramoeba</taxon>
    </lineage>
</organism>
<gene>
    <name evidence="1" type="ORF">NAES01612_LOCUS7648</name>
</gene>
<protein>
    <recommendedName>
        <fullName evidence="2">Non-specific serine/threonine protein kinase</fullName>
    </recommendedName>
</protein>
<evidence type="ECO:0000313" key="1">
    <source>
        <dbReference type="EMBL" id="CAE2297148.1"/>
    </source>
</evidence>
<sequence>MIARDNQIYGSLPPEDLPSEIWAMTLEGNLMSGTLDFSKMPKGLEMLNLKKNNFTGSVNLRMITYPFREASNDRLNYMEANAKKPIGEIFFDLNLSDNPIKPEILVHDVDLCDLDGRIPSESQIIDRNGKRAKFYARFYNEA</sequence>
<dbReference type="EMBL" id="HBKR01011515">
    <property type="protein sequence ID" value="CAE2297148.1"/>
    <property type="molecule type" value="Transcribed_RNA"/>
</dbReference>